<dbReference type="InterPro" id="IPR053157">
    <property type="entry name" value="Sterol_Uptake_Regulator"/>
</dbReference>
<dbReference type="GO" id="GO:0001228">
    <property type="term" value="F:DNA-binding transcription activator activity, RNA polymerase II-specific"/>
    <property type="evidence" value="ECO:0007669"/>
    <property type="project" value="TreeGrafter"/>
</dbReference>
<evidence type="ECO:0000313" key="3">
    <source>
        <dbReference type="Proteomes" id="UP000308133"/>
    </source>
</evidence>
<dbReference type="AlphaFoldDB" id="A0A4U7B0U4"/>
<accession>A0A4U7B0U4</accession>
<dbReference type="PANTHER" id="PTHR47784">
    <property type="entry name" value="STEROL UPTAKE CONTROL PROTEIN 2"/>
    <property type="match status" value="1"/>
</dbReference>
<comment type="caution">
    <text evidence="2">The sequence shown here is derived from an EMBL/GenBank/DDBJ whole genome shotgun (WGS) entry which is preliminary data.</text>
</comment>
<dbReference type="Proteomes" id="UP000308133">
    <property type="component" value="Unassembled WGS sequence"/>
</dbReference>
<sequence length="361" mass="40020">MLSTSVRPPGNRTQTSITPTSNEDSGHPSPAPTSDQATTSTPMPTGFSYTSDVQRPNLVHLRILSQYLAEPDRALGMGFADSKTTADLILKHSLEHEFLMCLLLAFAALRQATSQPDHQSRELYHESMELLNIGIKGLGEATSTLNSESLAPTFLASSLIGSHMLCETFAFNHAESTDAFFDRLLHTIRVIRGTRAVLSEGNWANITKSEIAPLLGLHVINRENGEDEKTPYFRRLYTLIESSNLDLDEKAICREVTDQLLKTYGSDSTDPQIRKISTSVRARAWPVVTDKRFMHMLENRSPVALILTAHWAVLLHDLEGDWPIGNAGKRVVDAAEAILGPAWGDWLAWPREVVNRPTQPT</sequence>
<proteinExistence type="predicted"/>
<feature type="compositionally biased region" description="Polar residues" evidence="1">
    <location>
        <begin position="32"/>
        <end position="51"/>
    </location>
</feature>
<protein>
    <submittedName>
        <fullName evidence="2">Uncharacterized protein</fullName>
    </submittedName>
</protein>
<dbReference type="EMBL" id="PTQR01000038">
    <property type="protein sequence ID" value="TKX24768.1"/>
    <property type="molecule type" value="Genomic_DNA"/>
</dbReference>
<feature type="compositionally biased region" description="Polar residues" evidence="1">
    <location>
        <begin position="1"/>
        <end position="23"/>
    </location>
</feature>
<gene>
    <name evidence="2" type="ORF">C1H76_2943</name>
</gene>
<evidence type="ECO:0000313" key="2">
    <source>
        <dbReference type="EMBL" id="TKX24768.1"/>
    </source>
</evidence>
<reference evidence="2 3" key="1">
    <citation type="submission" date="2018-02" db="EMBL/GenBank/DDBJ databases">
        <title>Draft genome sequences of Elsinoe sp., causing black scab on jojoba.</title>
        <authorList>
            <person name="Stodart B."/>
            <person name="Jeffress S."/>
            <person name="Ash G."/>
            <person name="Arun Chinnappa K."/>
        </authorList>
    </citation>
    <scope>NUCLEOTIDE SEQUENCE [LARGE SCALE GENOMIC DNA]</scope>
    <source>
        <strain evidence="2 3">Hillstone_2</strain>
    </source>
</reference>
<dbReference type="PANTHER" id="PTHR47784:SF4">
    <property type="entry name" value="ZN(II)2CYS6 TRANSCRIPTION FACTOR (EUROFUNG)"/>
    <property type="match status" value="1"/>
</dbReference>
<name>A0A4U7B0U4_9PEZI</name>
<organism evidence="2 3">
    <name type="scientific">Elsinoe australis</name>
    <dbReference type="NCBI Taxonomy" id="40998"/>
    <lineage>
        <taxon>Eukaryota</taxon>
        <taxon>Fungi</taxon>
        <taxon>Dikarya</taxon>
        <taxon>Ascomycota</taxon>
        <taxon>Pezizomycotina</taxon>
        <taxon>Dothideomycetes</taxon>
        <taxon>Dothideomycetidae</taxon>
        <taxon>Myriangiales</taxon>
        <taxon>Elsinoaceae</taxon>
        <taxon>Elsinoe</taxon>
    </lineage>
</organism>
<feature type="region of interest" description="Disordered" evidence="1">
    <location>
        <begin position="1"/>
        <end position="51"/>
    </location>
</feature>
<evidence type="ECO:0000256" key="1">
    <source>
        <dbReference type="SAM" id="MobiDB-lite"/>
    </source>
</evidence>